<name>A0A2V1E2R7_9PLEO</name>
<dbReference type="GO" id="GO:0020037">
    <property type="term" value="F:heme binding"/>
    <property type="evidence" value="ECO:0007669"/>
    <property type="project" value="InterPro"/>
</dbReference>
<evidence type="ECO:0000256" key="3">
    <source>
        <dbReference type="ARBA" id="ARBA00022617"/>
    </source>
</evidence>
<dbReference type="PANTHER" id="PTHR24305:SF210">
    <property type="entry name" value="CYTOCHROME P450 MONOOXYGENASE ASQL-RELATED"/>
    <property type="match status" value="1"/>
</dbReference>
<comment type="cofactor">
    <cofactor evidence="1 6">
        <name>heme</name>
        <dbReference type="ChEBI" id="CHEBI:30413"/>
    </cofactor>
</comment>
<dbReference type="STRING" id="97972.A0A2V1E2R7"/>
<dbReference type="Pfam" id="PF00067">
    <property type="entry name" value="p450"/>
    <property type="match status" value="1"/>
</dbReference>
<keyword evidence="4 6" id="KW-0479">Metal-binding</keyword>
<dbReference type="Proteomes" id="UP000244855">
    <property type="component" value="Unassembled WGS sequence"/>
</dbReference>
<dbReference type="InterPro" id="IPR001128">
    <property type="entry name" value="Cyt_P450"/>
</dbReference>
<dbReference type="GO" id="GO:0016705">
    <property type="term" value="F:oxidoreductase activity, acting on paired donors, with incorporation or reduction of molecular oxygen"/>
    <property type="evidence" value="ECO:0007669"/>
    <property type="project" value="InterPro"/>
</dbReference>
<dbReference type="PANTHER" id="PTHR24305">
    <property type="entry name" value="CYTOCHROME P450"/>
    <property type="match status" value="1"/>
</dbReference>
<evidence type="ECO:0000256" key="1">
    <source>
        <dbReference type="ARBA" id="ARBA00001971"/>
    </source>
</evidence>
<dbReference type="OrthoDB" id="1470350at2759"/>
<keyword evidence="7" id="KW-1133">Transmembrane helix</keyword>
<reference evidence="8 9" key="1">
    <citation type="journal article" date="2018" name="Sci. Rep.">
        <title>Comparative genomics provides insights into the lifestyle and reveals functional heterogeneity of dark septate endophytic fungi.</title>
        <authorList>
            <person name="Knapp D.G."/>
            <person name="Nemeth J.B."/>
            <person name="Barry K."/>
            <person name="Hainaut M."/>
            <person name="Henrissat B."/>
            <person name="Johnson J."/>
            <person name="Kuo A."/>
            <person name="Lim J.H.P."/>
            <person name="Lipzen A."/>
            <person name="Nolan M."/>
            <person name="Ohm R.A."/>
            <person name="Tamas L."/>
            <person name="Grigoriev I.V."/>
            <person name="Spatafora J.W."/>
            <person name="Nagy L.G."/>
            <person name="Kovacs G.M."/>
        </authorList>
    </citation>
    <scope>NUCLEOTIDE SEQUENCE [LARGE SCALE GENOMIC DNA]</scope>
    <source>
        <strain evidence="8 9">DSE2036</strain>
    </source>
</reference>
<feature type="binding site" description="axial binding residue" evidence="6">
    <location>
        <position position="443"/>
    </location>
    <ligand>
        <name>heme</name>
        <dbReference type="ChEBI" id="CHEBI:30413"/>
    </ligand>
    <ligandPart>
        <name>Fe</name>
        <dbReference type="ChEBI" id="CHEBI:18248"/>
    </ligandPart>
</feature>
<dbReference type="GO" id="GO:0005506">
    <property type="term" value="F:iron ion binding"/>
    <property type="evidence" value="ECO:0007669"/>
    <property type="project" value="InterPro"/>
</dbReference>
<protein>
    <submittedName>
        <fullName evidence="8">Cytochrome P450</fullName>
    </submittedName>
</protein>
<feature type="transmembrane region" description="Helical" evidence="7">
    <location>
        <begin position="7"/>
        <end position="29"/>
    </location>
</feature>
<evidence type="ECO:0000256" key="7">
    <source>
        <dbReference type="SAM" id="Phobius"/>
    </source>
</evidence>
<evidence type="ECO:0000256" key="2">
    <source>
        <dbReference type="ARBA" id="ARBA00010617"/>
    </source>
</evidence>
<evidence type="ECO:0000256" key="6">
    <source>
        <dbReference type="PIRSR" id="PIRSR602401-1"/>
    </source>
</evidence>
<evidence type="ECO:0000313" key="8">
    <source>
        <dbReference type="EMBL" id="PVI03954.1"/>
    </source>
</evidence>
<accession>A0A2V1E2R7</accession>
<keyword evidence="3 6" id="KW-0349">Heme</keyword>
<gene>
    <name evidence="8" type="ORF">DM02DRAFT_214660</name>
</gene>
<dbReference type="InterPro" id="IPR036396">
    <property type="entry name" value="Cyt_P450_sf"/>
</dbReference>
<dbReference type="CDD" id="cd11058">
    <property type="entry name" value="CYP60B-like"/>
    <property type="match status" value="1"/>
</dbReference>
<comment type="similarity">
    <text evidence="2">Belongs to the cytochrome P450 family.</text>
</comment>
<dbReference type="AlphaFoldDB" id="A0A2V1E2R7"/>
<evidence type="ECO:0000256" key="5">
    <source>
        <dbReference type="ARBA" id="ARBA00023004"/>
    </source>
</evidence>
<keyword evidence="5 6" id="KW-0408">Iron</keyword>
<keyword evidence="9" id="KW-1185">Reference proteome</keyword>
<dbReference type="InterPro" id="IPR050121">
    <property type="entry name" value="Cytochrome_P450_monoxygenase"/>
</dbReference>
<organism evidence="8 9">
    <name type="scientific">Periconia macrospinosa</name>
    <dbReference type="NCBI Taxonomy" id="97972"/>
    <lineage>
        <taxon>Eukaryota</taxon>
        <taxon>Fungi</taxon>
        <taxon>Dikarya</taxon>
        <taxon>Ascomycota</taxon>
        <taxon>Pezizomycotina</taxon>
        <taxon>Dothideomycetes</taxon>
        <taxon>Pleosporomycetidae</taxon>
        <taxon>Pleosporales</taxon>
        <taxon>Massarineae</taxon>
        <taxon>Periconiaceae</taxon>
        <taxon>Periconia</taxon>
    </lineage>
</organism>
<dbReference type="PRINTS" id="PR00463">
    <property type="entry name" value="EP450I"/>
</dbReference>
<proteinExistence type="inferred from homology"/>
<keyword evidence="7" id="KW-0472">Membrane</keyword>
<dbReference type="GO" id="GO:0004497">
    <property type="term" value="F:monooxygenase activity"/>
    <property type="evidence" value="ECO:0007669"/>
    <property type="project" value="InterPro"/>
</dbReference>
<evidence type="ECO:0000313" key="9">
    <source>
        <dbReference type="Proteomes" id="UP000244855"/>
    </source>
</evidence>
<dbReference type="Gene3D" id="1.10.630.10">
    <property type="entry name" value="Cytochrome P450"/>
    <property type="match status" value="1"/>
</dbReference>
<dbReference type="InterPro" id="IPR002401">
    <property type="entry name" value="Cyt_P450_E_grp-I"/>
</dbReference>
<dbReference type="PRINTS" id="PR00385">
    <property type="entry name" value="P450"/>
</dbReference>
<sequence>MLHLLSLGIYYAAICIVLPLLYFLIAALYNLTLHPLRSYPGPKLWAATRLFWARSLQSGYYHQKLHSLHQEYGPVVRIAPNELVYIDAQAWRDIYVTRHGGHHMEKNTVWGKSPPGTPQSIVSTEEDAHLRNRRALTGAFSEHAVSEHGGVVEGYVDLMVRKLSEMAVGGNGEAVVDMVDWFNFLTFDISGHLSFGEGFGSVENGKAHPWVEISCSFGKGLAMVATINFFSPLDKLLRYAIPAKMLEKMEYHKELVRAKLQQRLSMDGEKKHDYVASILEYNKEKGDKISYEEMRVNMTVLIFAGAETTSSALAAILNQLIKNPVALQKLESEIRSAFQHESNITIASVAHLEYLNAVIEEGIRMGPPAAIGPLPRVVPLGGAEICGQWVPAGTHVSINQYPAFRSPTNFTRPDEFVPERFIEGFQGDKLDVFEPFLVGRHKCLGQKLAWAEMRITLARLLYSFDVRPAGGYEVPDYGGQETYIFWEKKPLMISLHLRN</sequence>
<keyword evidence="7" id="KW-0812">Transmembrane</keyword>
<dbReference type="EMBL" id="KZ805326">
    <property type="protein sequence ID" value="PVI03954.1"/>
    <property type="molecule type" value="Genomic_DNA"/>
</dbReference>
<evidence type="ECO:0000256" key="4">
    <source>
        <dbReference type="ARBA" id="ARBA00022723"/>
    </source>
</evidence>
<dbReference type="SUPFAM" id="SSF48264">
    <property type="entry name" value="Cytochrome P450"/>
    <property type="match status" value="1"/>
</dbReference>